<evidence type="ECO:0000259" key="16">
    <source>
        <dbReference type="Pfam" id="PF01326"/>
    </source>
</evidence>
<evidence type="ECO:0000256" key="11">
    <source>
        <dbReference type="ARBA" id="ARBA00022840"/>
    </source>
</evidence>
<dbReference type="Pfam" id="PF01326">
    <property type="entry name" value="PPDK_N"/>
    <property type="match status" value="1"/>
</dbReference>
<dbReference type="OrthoDB" id="9760711at2"/>
<dbReference type="GO" id="GO:0046872">
    <property type="term" value="F:metal ion binding"/>
    <property type="evidence" value="ECO:0007669"/>
    <property type="project" value="UniProtKB-KW"/>
</dbReference>
<keyword evidence="12" id="KW-0460">Magnesium</keyword>
<dbReference type="EMBL" id="FSRG01000006">
    <property type="protein sequence ID" value="SIO31087.1"/>
    <property type="molecule type" value="Genomic_DNA"/>
</dbReference>
<sequence length="863" mass="95512">MKILHHVTQCLKELAETTKCLFSSESMGEEALQQEFSKAASNFKRLISANNKALDVMAQMELALTEGHEFDATYVRTQVTRVNTAVFQLITCIEGYSPEKFAPVRKRFLEIQKTLNDELLTIPSATESPLVVPFSDITADDALIVGGKAANLGELKNNVGVPVPDGIVTTSNAFWVFMCHNELHEVCDRRLRQVTSQSLTELYAVCSKIRQDIIKAPVPEEISTEIVRLVKKLGDPSTQHFAVRSSAIGEDGRHHAFAGQYLSRLNVAYDDILFGWKEVVASKYSPEAVAYRKAKGLAPRDLAVCVAIMPMQDMIAGGVIYSTDPIDCSRNVSTIHAAHGLPKGVVDGRVAADVIKMCKEQDTCTAIVEQDIANKEKQYVSVDDGVELVPVSSEKQYAPVLTLDELKQLQHDAAKIEAHYGYPQDIEWGLTQDRKILFLQSRPLAQSPCIQHSIEVYAPLLLSGGDTVSTGVGYGELVFVQREVDALTFPEGAILLVQYASPRWAPLLSKANGVISGTGSRAGHLASVAREYGVPGIFGVGNVKNLAEYKGEVTLDAPYRKVYAGKVDALLELWSRKSRSIKGTPVYQLLASAVEKIVPLHLTDPTSPDFTAENCRTLHDITRFCHEYAIDEMFRIGRDMHIPSGKTKQLYDKCPMQYWVVDLDDGFITHPTGKFITFDNISSGPMLAIWKGMTAVKWAGPPPVRAKSFLSILAESTCDPSLVPDASSVYSMRNYFLISSKFCCLQFRFGYHFCTVEALGGDVSAENFICMKFSGGAADLKKKNARVRLIAIILDEHDFRVSVVKDRLSARCENMSVEDIERRLHVIGHLLMHTRQLDMILHSEQAFNNVLAKLRREIATLVG</sequence>
<dbReference type="GO" id="GO:0008986">
    <property type="term" value="F:pyruvate, water dikinase activity"/>
    <property type="evidence" value="ECO:0007669"/>
    <property type="project" value="UniProtKB-EC"/>
</dbReference>
<comment type="function">
    <text evidence="2">Catalyzes the phosphorylation of pyruvate to phosphoenolpyruvate.</text>
</comment>
<comment type="catalytic activity">
    <reaction evidence="14">
        <text>pyruvate + ATP + H2O = phosphoenolpyruvate + AMP + phosphate + 2 H(+)</text>
        <dbReference type="Rhea" id="RHEA:11364"/>
        <dbReference type="ChEBI" id="CHEBI:15361"/>
        <dbReference type="ChEBI" id="CHEBI:15377"/>
        <dbReference type="ChEBI" id="CHEBI:15378"/>
        <dbReference type="ChEBI" id="CHEBI:30616"/>
        <dbReference type="ChEBI" id="CHEBI:43474"/>
        <dbReference type="ChEBI" id="CHEBI:58702"/>
        <dbReference type="ChEBI" id="CHEBI:456215"/>
        <dbReference type="EC" id="2.7.9.2"/>
    </reaction>
</comment>
<evidence type="ECO:0000313" key="18">
    <source>
        <dbReference type="Proteomes" id="UP000184694"/>
    </source>
</evidence>
<dbReference type="InterPro" id="IPR002192">
    <property type="entry name" value="PPDK_AMP/ATP-bd"/>
</dbReference>
<evidence type="ECO:0000256" key="14">
    <source>
        <dbReference type="ARBA" id="ARBA00047700"/>
    </source>
</evidence>
<dbReference type="GO" id="GO:0006094">
    <property type="term" value="P:gluconeogenesis"/>
    <property type="evidence" value="ECO:0007669"/>
    <property type="project" value="UniProtKB-UniPathway"/>
</dbReference>
<dbReference type="InterPro" id="IPR036637">
    <property type="entry name" value="Phosphohistidine_dom_sf"/>
</dbReference>
<dbReference type="PANTHER" id="PTHR43030:SF1">
    <property type="entry name" value="PHOSPHOENOLPYRUVATE SYNTHASE"/>
    <property type="match status" value="1"/>
</dbReference>
<accession>A0A1N6IGD3</accession>
<evidence type="ECO:0000256" key="2">
    <source>
        <dbReference type="ARBA" id="ARBA00002988"/>
    </source>
</evidence>
<gene>
    <name evidence="17" type="ORF">SAMN02745161_2728</name>
</gene>
<keyword evidence="9" id="KW-0547">Nucleotide-binding</keyword>
<dbReference type="SUPFAM" id="SSF52009">
    <property type="entry name" value="Phosphohistidine domain"/>
    <property type="match status" value="1"/>
</dbReference>
<keyword evidence="11" id="KW-0067">ATP-binding</keyword>
<evidence type="ECO:0000259" key="15">
    <source>
        <dbReference type="Pfam" id="PF00391"/>
    </source>
</evidence>
<feature type="domain" description="PEP-utilising enzyme mobile" evidence="15">
    <location>
        <begin position="489"/>
        <end position="557"/>
    </location>
</feature>
<evidence type="ECO:0000256" key="10">
    <source>
        <dbReference type="ARBA" id="ARBA00022777"/>
    </source>
</evidence>
<dbReference type="STRING" id="1121457.SAMN02745161_2728"/>
<dbReference type="Gene3D" id="3.30.470.20">
    <property type="entry name" value="ATP-grasp fold, B domain"/>
    <property type="match status" value="1"/>
</dbReference>
<keyword evidence="17" id="KW-0670">Pyruvate</keyword>
<evidence type="ECO:0000313" key="17">
    <source>
        <dbReference type="EMBL" id="SIO31087.1"/>
    </source>
</evidence>
<organism evidence="17 18">
    <name type="scientific">Halodesulfovibrio marinisediminis DSM 17456</name>
    <dbReference type="NCBI Taxonomy" id="1121457"/>
    <lineage>
        <taxon>Bacteria</taxon>
        <taxon>Pseudomonadati</taxon>
        <taxon>Thermodesulfobacteriota</taxon>
        <taxon>Desulfovibrionia</taxon>
        <taxon>Desulfovibrionales</taxon>
        <taxon>Desulfovibrionaceae</taxon>
        <taxon>Halodesulfovibrio</taxon>
    </lineage>
</organism>
<dbReference type="PANTHER" id="PTHR43030">
    <property type="entry name" value="PHOSPHOENOLPYRUVATE SYNTHASE"/>
    <property type="match status" value="1"/>
</dbReference>
<name>A0A1N6IGD3_9BACT</name>
<evidence type="ECO:0000256" key="3">
    <source>
        <dbReference type="ARBA" id="ARBA00004742"/>
    </source>
</evidence>
<evidence type="ECO:0000256" key="12">
    <source>
        <dbReference type="ARBA" id="ARBA00022842"/>
    </source>
</evidence>
<protein>
    <recommendedName>
        <fullName evidence="6">Phosphoenolpyruvate synthase</fullName>
        <ecNumber evidence="5">2.7.9.2</ecNumber>
    </recommendedName>
    <alternativeName>
        <fullName evidence="13">Pyruvate, water dikinase</fullName>
    </alternativeName>
</protein>
<proteinExistence type="inferred from homology"/>
<feature type="domain" description="Pyruvate phosphate dikinase AMP/ATP-binding" evidence="16">
    <location>
        <begin position="144"/>
        <end position="447"/>
    </location>
</feature>
<keyword evidence="18" id="KW-1185">Reference proteome</keyword>
<dbReference type="InterPro" id="IPR006319">
    <property type="entry name" value="PEP_synth"/>
</dbReference>
<evidence type="ECO:0000256" key="5">
    <source>
        <dbReference type="ARBA" id="ARBA00011996"/>
    </source>
</evidence>
<dbReference type="SUPFAM" id="SSF56059">
    <property type="entry name" value="Glutathione synthetase ATP-binding domain-like"/>
    <property type="match status" value="1"/>
</dbReference>
<evidence type="ECO:0000256" key="7">
    <source>
        <dbReference type="ARBA" id="ARBA00022679"/>
    </source>
</evidence>
<keyword evidence="7" id="KW-0808">Transferase</keyword>
<comment type="pathway">
    <text evidence="3">Carbohydrate biosynthesis; gluconeogenesis.</text>
</comment>
<dbReference type="Gene3D" id="3.50.30.10">
    <property type="entry name" value="Phosphohistidine domain"/>
    <property type="match status" value="1"/>
</dbReference>
<dbReference type="RefSeq" id="WP_084539490.1">
    <property type="nucleotide sequence ID" value="NZ_FSRG01000006.1"/>
</dbReference>
<dbReference type="EC" id="2.7.9.2" evidence="5"/>
<comment type="similarity">
    <text evidence="4">Belongs to the PEP-utilizing enzyme family.</text>
</comment>
<dbReference type="Proteomes" id="UP000184694">
    <property type="component" value="Unassembled WGS sequence"/>
</dbReference>
<evidence type="ECO:0000256" key="6">
    <source>
        <dbReference type="ARBA" id="ARBA00021623"/>
    </source>
</evidence>
<dbReference type="AlphaFoldDB" id="A0A1N6IGD3"/>
<evidence type="ECO:0000256" key="1">
    <source>
        <dbReference type="ARBA" id="ARBA00001946"/>
    </source>
</evidence>
<dbReference type="Pfam" id="PF00391">
    <property type="entry name" value="PEP-utilizers"/>
    <property type="match status" value="1"/>
</dbReference>
<evidence type="ECO:0000256" key="4">
    <source>
        <dbReference type="ARBA" id="ARBA00007837"/>
    </source>
</evidence>
<dbReference type="Gene3D" id="3.30.1490.20">
    <property type="entry name" value="ATP-grasp fold, A domain"/>
    <property type="match status" value="1"/>
</dbReference>
<evidence type="ECO:0000256" key="13">
    <source>
        <dbReference type="ARBA" id="ARBA00033470"/>
    </source>
</evidence>
<keyword evidence="10 17" id="KW-0418">Kinase</keyword>
<evidence type="ECO:0000256" key="9">
    <source>
        <dbReference type="ARBA" id="ARBA00022741"/>
    </source>
</evidence>
<keyword evidence="8" id="KW-0479">Metal-binding</keyword>
<dbReference type="InterPro" id="IPR013815">
    <property type="entry name" value="ATP_grasp_subdomain_1"/>
</dbReference>
<dbReference type="UniPathway" id="UPA00138"/>
<evidence type="ECO:0000256" key="8">
    <source>
        <dbReference type="ARBA" id="ARBA00022723"/>
    </source>
</evidence>
<dbReference type="GO" id="GO:0005524">
    <property type="term" value="F:ATP binding"/>
    <property type="evidence" value="ECO:0007669"/>
    <property type="project" value="UniProtKB-KW"/>
</dbReference>
<comment type="cofactor">
    <cofactor evidence="1">
        <name>Mg(2+)</name>
        <dbReference type="ChEBI" id="CHEBI:18420"/>
    </cofactor>
</comment>
<dbReference type="InterPro" id="IPR008279">
    <property type="entry name" value="PEP-util_enz_mobile_dom"/>
</dbReference>
<reference evidence="18" key="1">
    <citation type="submission" date="2016-11" db="EMBL/GenBank/DDBJ databases">
        <authorList>
            <person name="Varghese N."/>
            <person name="Submissions S."/>
        </authorList>
    </citation>
    <scope>NUCLEOTIDE SEQUENCE [LARGE SCALE GENOMIC DNA]</scope>
    <source>
        <strain evidence="18">DSM 17456</strain>
    </source>
</reference>